<dbReference type="PANTHER" id="PTHR31415">
    <property type="entry name" value="OS05G0367900 PROTEIN"/>
    <property type="match status" value="1"/>
</dbReference>
<comment type="subcellular location">
    <subcellularLocation>
        <location evidence="1">Membrane</location>
        <topology evidence="1">Single-pass membrane protein</topology>
    </subcellularLocation>
</comment>
<evidence type="ECO:0000313" key="7">
    <source>
        <dbReference type="EMBL" id="KAJ4978930.1"/>
    </source>
</evidence>
<evidence type="ECO:0000256" key="2">
    <source>
        <dbReference type="ARBA" id="ARBA00022692"/>
    </source>
</evidence>
<evidence type="ECO:0000256" key="4">
    <source>
        <dbReference type="ARBA" id="ARBA00023136"/>
    </source>
</evidence>
<dbReference type="AlphaFoldDB" id="A0A9Q0R101"/>
<evidence type="ECO:0000259" key="6">
    <source>
        <dbReference type="Pfam" id="PF03168"/>
    </source>
</evidence>
<proteinExistence type="predicted"/>
<name>A0A9Q0R101_9MAGN</name>
<dbReference type="OrthoDB" id="1889094at2759"/>
<keyword evidence="2 5" id="KW-0812">Transmembrane</keyword>
<dbReference type="Pfam" id="PF03168">
    <property type="entry name" value="LEA_2"/>
    <property type="match status" value="1"/>
</dbReference>
<evidence type="ECO:0000313" key="8">
    <source>
        <dbReference type="Proteomes" id="UP001141806"/>
    </source>
</evidence>
<dbReference type="InterPro" id="IPR044839">
    <property type="entry name" value="NDR1-like"/>
</dbReference>
<keyword evidence="8" id="KW-1185">Reference proteome</keyword>
<gene>
    <name evidence="7" type="ORF">NE237_009710</name>
</gene>
<dbReference type="GO" id="GO:0005886">
    <property type="term" value="C:plasma membrane"/>
    <property type="evidence" value="ECO:0007669"/>
    <property type="project" value="TreeGrafter"/>
</dbReference>
<keyword evidence="4 5" id="KW-0472">Membrane</keyword>
<reference evidence="7" key="1">
    <citation type="journal article" date="2023" name="Plant J.">
        <title>The genome of the king protea, Protea cynaroides.</title>
        <authorList>
            <person name="Chang J."/>
            <person name="Duong T.A."/>
            <person name="Schoeman C."/>
            <person name="Ma X."/>
            <person name="Roodt D."/>
            <person name="Barker N."/>
            <person name="Li Z."/>
            <person name="Van de Peer Y."/>
            <person name="Mizrachi E."/>
        </authorList>
    </citation>
    <scope>NUCLEOTIDE SEQUENCE</scope>
    <source>
        <tissue evidence="7">Young leaves</tissue>
    </source>
</reference>
<evidence type="ECO:0000256" key="5">
    <source>
        <dbReference type="SAM" id="Phobius"/>
    </source>
</evidence>
<dbReference type="EMBL" id="JAMYWD010000002">
    <property type="protein sequence ID" value="KAJ4978930.1"/>
    <property type="molecule type" value="Genomic_DNA"/>
</dbReference>
<evidence type="ECO:0000256" key="1">
    <source>
        <dbReference type="ARBA" id="ARBA00004167"/>
    </source>
</evidence>
<feature type="domain" description="Late embryogenesis abundant protein LEA-2 subgroup" evidence="6">
    <location>
        <begin position="96"/>
        <end position="198"/>
    </location>
</feature>
<keyword evidence="3 5" id="KW-1133">Transmembrane helix</keyword>
<evidence type="ECO:0000256" key="3">
    <source>
        <dbReference type="ARBA" id="ARBA00022989"/>
    </source>
</evidence>
<sequence length="223" mass="24804">MAEAKQPYLNGAYYGPPIPPQNYHRPGRGSSCCGPCCLLSCLFKIIFTIVVIVGIIMLVAWLVLRPSKIKFYVVDASLTEFNLTGNNLSYDLAVNITVRNPNKRIGVYYDNIEARAYYDNILFGSTSLSPFYQGHKNTSMLNPAFQGESQMVLDSQAQSDFSTETSAGAYYVDVKLYLKVRFKVGAIKTSRVKPEVECDLKVPLVSNRNSAGGFSTTKCHFDF</sequence>
<comment type="caution">
    <text evidence="7">The sequence shown here is derived from an EMBL/GenBank/DDBJ whole genome shotgun (WGS) entry which is preliminary data.</text>
</comment>
<organism evidence="7 8">
    <name type="scientific">Protea cynaroides</name>
    <dbReference type="NCBI Taxonomy" id="273540"/>
    <lineage>
        <taxon>Eukaryota</taxon>
        <taxon>Viridiplantae</taxon>
        <taxon>Streptophyta</taxon>
        <taxon>Embryophyta</taxon>
        <taxon>Tracheophyta</taxon>
        <taxon>Spermatophyta</taxon>
        <taxon>Magnoliopsida</taxon>
        <taxon>Proteales</taxon>
        <taxon>Proteaceae</taxon>
        <taxon>Protea</taxon>
    </lineage>
</organism>
<accession>A0A9Q0R101</accession>
<dbReference type="Proteomes" id="UP001141806">
    <property type="component" value="Unassembled WGS sequence"/>
</dbReference>
<dbReference type="InterPro" id="IPR004864">
    <property type="entry name" value="LEA_2"/>
</dbReference>
<feature type="transmembrane region" description="Helical" evidence="5">
    <location>
        <begin position="45"/>
        <end position="64"/>
    </location>
</feature>
<dbReference type="GO" id="GO:0009506">
    <property type="term" value="C:plasmodesma"/>
    <property type="evidence" value="ECO:0007669"/>
    <property type="project" value="TreeGrafter"/>
</dbReference>
<dbReference type="GO" id="GO:0098542">
    <property type="term" value="P:defense response to other organism"/>
    <property type="evidence" value="ECO:0007669"/>
    <property type="project" value="InterPro"/>
</dbReference>
<protein>
    <recommendedName>
        <fullName evidence="6">Late embryogenesis abundant protein LEA-2 subgroup domain-containing protein</fullName>
    </recommendedName>
</protein>
<dbReference type="PANTHER" id="PTHR31415:SF4">
    <property type="entry name" value="NDR1_HIN1-LIKE PROTEIN 3"/>
    <property type="match status" value="1"/>
</dbReference>